<evidence type="ECO:0000313" key="3">
    <source>
        <dbReference type="Proteomes" id="UP000274131"/>
    </source>
</evidence>
<dbReference type="STRING" id="51028.A0A0N4VCR8"/>
<keyword evidence="3" id="KW-1185">Reference proteome</keyword>
<dbReference type="InterPro" id="IPR059024">
    <property type="entry name" value="SYNRG_C"/>
</dbReference>
<feature type="domain" description="EH" evidence="1">
    <location>
        <begin position="13"/>
        <end position="104"/>
    </location>
</feature>
<protein>
    <submittedName>
        <fullName evidence="4">EH domain-containing protein</fullName>
    </submittedName>
</protein>
<gene>
    <name evidence="2" type="ORF">EVEC_LOCUS7856</name>
</gene>
<dbReference type="PROSITE" id="PS50031">
    <property type="entry name" value="EH"/>
    <property type="match status" value="1"/>
</dbReference>
<dbReference type="AlphaFoldDB" id="A0A0N4VCR8"/>
<evidence type="ECO:0000313" key="2">
    <source>
        <dbReference type="EMBL" id="VDD93105.1"/>
    </source>
</evidence>
<dbReference type="SUPFAM" id="SSF47473">
    <property type="entry name" value="EF-hand"/>
    <property type="match status" value="1"/>
</dbReference>
<sequence>MKGGGVIPPVLLEESRVPRFYKDAIASCGAAHLSQLPNTACVYNLMVASGLPRSMLSYIWTIVNRTLPGQLTRQEFYSCLALIALAQKGQTLCALSFVTTLPVPQLQLPQPPAAKTGKGQHIFKNVAAGSNSFCSYGNTVQPSFIQRSGGFPSSISVQNFGTQQFPSAAESAALNFTRSLDVRSSQKAASNLKIMESSKTDSGFDGSGAGFMKTSQSIPASVNFVASGSVARPEKVANDSSSHTFIASGVDSSASEDLKKSASGDNASAVFGASLENSCKERKNLKQTNLPQKNSLDFLLDLSGPSSSSEVQNTRLTDKQELKSTANLNRVSDVTASLKDAPEAVGNDEFGDLSVAEGTLEIKDDIASKPSHLHQKSTSSGEGSFDMYAAVKMVEGDNGTSEASEKIVVWQQCIDEARKIFEAGEALLGSYSKEIIEMVGHTEKGSRYFLGLKGVFEMVQRIAEGRDAELSESKASLKTIDSIWEKIRGYVYFSQNLPKSTSNGLMIKMCHICLVEITDDTLLEFAGTDYHKQCANFWTNRVNSVLPRLS</sequence>
<dbReference type="OrthoDB" id="524326at2759"/>
<dbReference type="Proteomes" id="UP000274131">
    <property type="component" value="Unassembled WGS sequence"/>
</dbReference>
<dbReference type="EMBL" id="UXUI01009127">
    <property type="protein sequence ID" value="VDD93105.1"/>
    <property type="molecule type" value="Genomic_DNA"/>
</dbReference>
<dbReference type="InterPro" id="IPR039656">
    <property type="entry name" value="SYNRG"/>
</dbReference>
<dbReference type="PANTHER" id="PTHR15463">
    <property type="entry name" value="AP1 GAMMA SUBUNIT BINDING PROTEIN 1"/>
    <property type="match status" value="1"/>
</dbReference>
<dbReference type="Gene3D" id="1.10.238.10">
    <property type="entry name" value="EF-hand"/>
    <property type="match status" value="1"/>
</dbReference>
<dbReference type="InterPro" id="IPR011992">
    <property type="entry name" value="EF-hand-dom_pair"/>
</dbReference>
<dbReference type="PANTHER" id="PTHR15463:SF2">
    <property type="entry name" value="SYNERGIN GAMMA"/>
    <property type="match status" value="1"/>
</dbReference>
<organism evidence="4">
    <name type="scientific">Enterobius vermicularis</name>
    <name type="common">Human pinworm</name>
    <dbReference type="NCBI Taxonomy" id="51028"/>
    <lineage>
        <taxon>Eukaryota</taxon>
        <taxon>Metazoa</taxon>
        <taxon>Ecdysozoa</taxon>
        <taxon>Nematoda</taxon>
        <taxon>Chromadorea</taxon>
        <taxon>Rhabditida</taxon>
        <taxon>Spirurina</taxon>
        <taxon>Oxyuridomorpha</taxon>
        <taxon>Oxyuroidea</taxon>
        <taxon>Oxyuridae</taxon>
        <taxon>Enterobius</taxon>
    </lineage>
</organism>
<evidence type="ECO:0000313" key="4">
    <source>
        <dbReference type="WBParaSite" id="EVEC_0000837201-mRNA-1"/>
    </source>
</evidence>
<reference evidence="2 3" key="2">
    <citation type="submission" date="2018-10" db="EMBL/GenBank/DDBJ databases">
        <authorList>
            <consortium name="Pathogen Informatics"/>
        </authorList>
    </citation>
    <scope>NUCLEOTIDE SEQUENCE [LARGE SCALE GENOMIC DNA]</scope>
</reference>
<evidence type="ECO:0000259" key="1">
    <source>
        <dbReference type="PROSITE" id="PS50031"/>
    </source>
</evidence>
<dbReference type="WBParaSite" id="EVEC_0000837201-mRNA-1">
    <property type="protein sequence ID" value="EVEC_0000837201-mRNA-1"/>
    <property type="gene ID" value="EVEC_0000837201"/>
</dbReference>
<proteinExistence type="predicted"/>
<name>A0A0N4VCR8_ENTVE</name>
<reference evidence="4" key="1">
    <citation type="submission" date="2016-04" db="UniProtKB">
        <authorList>
            <consortium name="WormBaseParasite"/>
        </authorList>
    </citation>
    <scope>IDENTIFICATION</scope>
</reference>
<accession>A0A0N4VCR8</accession>
<dbReference type="GO" id="GO:0030130">
    <property type="term" value="C:clathrin coat of trans-Golgi network vesicle"/>
    <property type="evidence" value="ECO:0007669"/>
    <property type="project" value="TreeGrafter"/>
</dbReference>
<dbReference type="InterPro" id="IPR000261">
    <property type="entry name" value="EH_dom"/>
</dbReference>
<dbReference type="Pfam" id="PF25999">
    <property type="entry name" value="SYNRG_C"/>
    <property type="match status" value="2"/>
</dbReference>